<evidence type="ECO:0000256" key="3">
    <source>
        <dbReference type="ARBA" id="ARBA00004819"/>
    </source>
</evidence>
<dbReference type="SUPFAM" id="SSF53383">
    <property type="entry name" value="PLP-dependent transferases"/>
    <property type="match status" value="1"/>
</dbReference>
<dbReference type="UniPathway" id="UPA00251">
    <property type="reaction ID" value="UER00317"/>
</dbReference>
<dbReference type="InterPro" id="IPR049704">
    <property type="entry name" value="Aminotrans_3_PPA_site"/>
</dbReference>
<dbReference type="NCBIfam" id="NF000818">
    <property type="entry name" value="PRK00062.1"/>
    <property type="match status" value="1"/>
</dbReference>
<dbReference type="GO" id="GO:0006782">
    <property type="term" value="P:protoporphyrinogen IX biosynthetic process"/>
    <property type="evidence" value="ECO:0007669"/>
    <property type="project" value="UniProtKB-UniRule"/>
</dbReference>
<dbReference type="GO" id="GO:0042286">
    <property type="term" value="F:glutamate-1-semialdehyde 2,1-aminomutase activity"/>
    <property type="evidence" value="ECO:0007669"/>
    <property type="project" value="UniProtKB-UniRule"/>
</dbReference>
<comment type="similarity">
    <text evidence="4 8">Belongs to the class-III pyridoxal-phosphate-dependent aminotransferase family. HemL subfamily.</text>
</comment>
<keyword evidence="5 8" id="KW-0663">Pyridoxal phosphate</keyword>
<evidence type="ECO:0000256" key="4">
    <source>
        <dbReference type="ARBA" id="ARBA00008981"/>
    </source>
</evidence>
<dbReference type="Gene3D" id="3.40.640.10">
    <property type="entry name" value="Type I PLP-dependent aspartate aminotransferase-like (Major domain)"/>
    <property type="match status" value="1"/>
</dbReference>
<dbReference type="PANTHER" id="PTHR43713">
    <property type="entry name" value="GLUTAMATE-1-SEMIALDEHYDE 2,1-AMINOMUTASE"/>
    <property type="match status" value="1"/>
</dbReference>
<name>A0A7G9YT01_9EURY</name>
<dbReference type="FunFam" id="3.40.640.10:FF:000021">
    <property type="entry name" value="Glutamate-1-semialdehyde 2,1-aminomutase"/>
    <property type="match status" value="1"/>
</dbReference>
<evidence type="ECO:0000256" key="5">
    <source>
        <dbReference type="ARBA" id="ARBA00022898"/>
    </source>
</evidence>
<reference evidence="9" key="1">
    <citation type="submission" date="2020-06" db="EMBL/GenBank/DDBJ databases">
        <title>Unique genomic features of the anaerobic methanotrophic archaea.</title>
        <authorList>
            <person name="Chadwick G.L."/>
            <person name="Skennerton C.T."/>
            <person name="Laso-Perez R."/>
            <person name="Leu A.O."/>
            <person name="Speth D.R."/>
            <person name="Yu H."/>
            <person name="Morgan-Lang C."/>
            <person name="Hatzenpichler R."/>
            <person name="Goudeau D."/>
            <person name="Malmstrom R."/>
            <person name="Brazelton W.J."/>
            <person name="Woyke T."/>
            <person name="Hallam S.J."/>
            <person name="Tyson G.W."/>
            <person name="Wegener G."/>
            <person name="Boetius A."/>
            <person name="Orphan V."/>
        </authorList>
    </citation>
    <scope>NUCLEOTIDE SEQUENCE</scope>
</reference>
<gene>
    <name evidence="8 9" type="primary">hemL</name>
    <name evidence="9" type="ORF">OLNPMGDC_00026</name>
</gene>
<dbReference type="GO" id="GO:0030170">
    <property type="term" value="F:pyridoxal phosphate binding"/>
    <property type="evidence" value="ECO:0007669"/>
    <property type="project" value="InterPro"/>
</dbReference>
<comment type="subcellular location">
    <subcellularLocation>
        <location evidence="8">Cytoplasm</location>
    </subcellularLocation>
</comment>
<dbReference type="Gene3D" id="3.90.1150.10">
    <property type="entry name" value="Aspartate Aminotransferase, domain 1"/>
    <property type="match status" value="1"/>
</dbReference>
<dbReference type="HAMAP" id="MF_00375">
    <property type="entry name" value="HemL_aminotrans_3"/>
    <property type="match status" value="1"/>
</dbReference>
<feature type="modified residue" description="N6-(pyridoxal phosphate)lysine" evidence="8">
    <location>
        <position position="261"/>
    </location>
</feature>
<dbReference type="InterPro" id="IPR015421">
    <property type="entry name" value="PyrdxlP-dep_Trfase_major"/>
</dbReference>
<dbReference type="PANTHER" id="PTHR43713:SF3">
    <property type="entry name" value="GLUTAMATE-1-SEMIALDEHYDE 2,1-AMINOMUTASE 1, CHLOROPLASTIC-RELATED"/>
    <property type="match status" value="1"/>
</dbReference>
<dbReference type="NCBIfam" id="TIGR00713">
    <property type="entry name" value="hemL"/>
    <property type="match status" value="1"/>
</dbReference>
<dbReference type="GO" id="GO:0005737">
    <property type="term" value="C:cytoplasm"/>
    <property type="evidence" value="ECO:0007669"/>
    <property type="project" value="UniProtKB-SubCell"/>
</dbReference>
<evidence type="ECO:0000256" key="8">
    <source>
        <dbReference type="HAMAP-Rule" id="MF_00375"/>
    </source>
</evidence>
<evidence type="ECO:0000313" key="9">
    <source>
        <dbReference type="EMBL" id="QNO51135.1"/>
    </source>
</evidence>
<dbReference type="InterPro" id="IPR004639">
    <property type="entry name" value="4pyrrol_synth_GluAld_NH2Trfase"/>
</dbReference>
<dbReference type="EMBL" id="MT631461">
    <property type="protein sequence ID" value="QNO51135.1"/>
    <property type="molecule type" value="Genomic_DNA"/>
</dbReference>
<dbReference type="AlphaFoldDB" id="A0A7G9YT01"/>
<evidence type="ECO:0000256" key="1">
    <source>
        <dbReference type="ARBA" id="ARBA00001579"/>
    </source>
</evidence>
<protein>
    <recommendedName>
        <fullName evidence="8">Glutamate-1-semialdehyde 2,1-aminomutase</fullName>
        <shortName evidence="8">GSA</shortName>
        <ecNumber evidence="8">5.4.3.8</ecNumber>
    </recommendedName>
    <alternativeName>
        <fullName evidence="8">Glutamate-1-semialdehyde aminotransferase</fullName>
        <shortName evidence="8">GSA-AT</shortName>
    </alternativeName>
</protein>
<dbReference type="EC" id="5.4.3.8" evidence="8"/>
<keyword evidence="6 8" id="KW-0413">Isomerase</keyword>
<accession>A0A7G9YT01</accession>
<keyword evidence="7 8" id="KW-0627">Porphyrin biosynthesis</keyword>
<dbReference type="GO" id="GO:0008483">
    <property type="term" value="F:transaminase activity"/>
    <property type="evidence" value="ECO:0007669"/>
    <property type="project" value="InterPro"/>
</dbReference>
<dbReference type="PROSITE" id="PS00600">
    <property type="entry name" value="AA_TRANSFER_CLASS_3"/>
    <property type="match status" value="1"/>
</dbReference>
<comment type="cofactor">
    <cofactor evidence="2 8">
        <name>pyridoxal 5'-phosphate</name>
        <dbReference type="ChEBI" id="CHEBI:597326"/>
    </cofactor>
</comment>
<sequence>MNSEKLFELASRYMPGGVSSPVRAYKPYPFFTASANGSRIYDVDGREYIDYCLAYGPLVLGHGNEEVKEAVSEQLEKGWLYGTPHETEIELAKKITNNYPSIEMVRFVNTGSEATMAAIRLARGFTGRDKIVKIEGGFHGAHDSMLVKAGSGATTFGIPDSEGVSKDIVKNTLQIPFNDARALIDTLEKNSGEVAAVIIEPVMGNVGPIPPEEGYLSEVRKLTVENDVLLILDEVITGFRLALGGAQEFYGVDADLTTLGKIVGGGFPIGMFGGRKELMELVAPSGAVYQAGTFSGNPVSVTAGLKTIEIIERAQVPQRINKAGERIQAALRELLRDSGVEGCVSGVGSMFKVFFSPSGKEVRNYADALSCDKSKYLRFFHSMLSAGVFLPPSQFETNFISFAHTDTDIERTIEAYGKNLEQVARNL</sequence>
<evidence type="ECO:0000256" key="6">
    <source>
        <dbReference type="ARBA" id="ARBA00023235"/>
    </source>
</evidence>
<evidence type="ECO:0000256" key="7">
    <source>
        <dbReference type="ARBA" id="ARBA00023244"/>
    </source>
</evidence>
<dbReference type="CDD" id="cd00610">
    <property type="entry name" value="OAT_like"/>
    <property type="match status" value="1"/>
</dbReference>
<proteinExistence type="inferred from homology"/>
<evidence type="ECO:0000256" key="2">
    <source>
        <dbReference type="ARBA" id="ARBA00001933"/>
    </source>
</evidence>
<comment type="pathway">
    <text evidence="3">Porphyrin-containing compound metabolism; protoporphyrin-IX biosynthesis; 5-aminolevulinate from L-glutamyl-tRNA(Glu): step 2/2.</text>
</comment>
<comment type="catalytic activity">
    <reaction evidence="1 8">
        <text>(S)-4-amino-5-oxopentanoate = 5-aminolevulinate</text>
        <dbReference type="Rhea" id="RHEA:14265"/>
        <dbReference type="ChEBI" id="CHEBI:57501"/>
        <dbReference type="ChEBI" id="CHEBI:356416"/>
        <dbReference type="EC" id="5.4.3.8"/>
    </reaction>
</comment>
<dbReference type="InterPro" id="IPR015424">
    <property type="entry name" value="PyrdxlP-dep_Trfase"/>
</dbReference>
<dbReference type="InterPro" id="IPR015422">
    <property type="entry name" value="PyrdxlP-dep_Trfase_small"/>
</dbReference>
<keyword evidence="8" id="KW-0963">Cytoplasm</keyword>
<dbReference type="InterPro" id="IPR005814">
    <property type="entry name" value="Aminotrans_3"/>
</dbReference>
<organism evidence="9">
    <name type="scientific">Candidatus Methanophagaceae archaeon ANME-1 ERB6</name>
    <dbReference type="NCBI Taxonomy" id="2759912"/>
    <lineage>
        <taxon>Archaea</taxon>
        <taxon>Methanobacteriati</taxon>
        <taxon>Methanobacteriota</taxon>
        <taxon>Stenosarchaea group</taxon>
        <taxon>Methanomicrobia</taxon>
        <taxon>Candidatus Methanophagales</taxon>
        <taxon>Candidatus Methanophagaceae</taxon>
    </lineage>
</organism>
<dbReference type="Pfam" id="PF00202">
    <property type="entry name" value="Aminotran_3"/>
    <property type="match status" value="1"/>
</dbReference>